<evidence type="ECO:0000256" key="7">
    <source>
        <dbReference type="RuleBase" id="RU004326"/>
    </source>
</evidence>
<evidence type="ECO:0000256" key="3">
    <source>
        <dbReference type="ARBA" id="ARBA00022553"/>
    </source>
</evidence>
<dbReference type="GO" id="GO:0008973">
    <property type="term" value="F:phosphopentomutase activity"/>
    <property type="evidence" value="ECO:0007669"/>
    <property type="project" value="TreeGrafter"/>
</dbReference>
<evidence type="ECO:0000256" key="2">
    <source>
        <dbReference type="ARBA" id="ARBA00010231"/>
    </source>
</evidence>
<accession>A0AAW6U8G1</accession>
<dbReference type="InterPro" id="IPR036900">
    <property type="entry name" value="A-D-PHexomutase_C_sf"/>
</dbReference>
<comment type="similarity">
    <text evidence="2 7">Belongs to the phosphohexose mutase family.</text>
</comment>
<feature type="domain" description="Alpha-D-phosphohexomutase alpha/beta/alpha" evidence="9">
    <location>
        <begin position="41"/>
        <end position="176"/>
    </location>
</feature>
<dbReference type="Gene3D" id="3.30.310.50">
    <property type="entry name" value="Alpha-D-phosphohexomutase, C-terminal domain"/>
    <property type="match status" value="1"/>
</dbReference>
<evidence type="ECO:0000259" key="11">
    <source>
        <dbReference type="Pfam" id="PF02880"/>
    </source>
</evidence>
<dbReference type="AlphaFoldDB" id="A0AAW6U8G1"/>
<feature type="domain" description="Alpha-D-phosphohexomutase alpha/beta/alpha" evidence="11">
    <location>
        <begin position="318"/>
        <end position="433"/>
    </location>
</feature>
<dbReference type="PANTHER" id="PTHR45745:SF1">
    <property type="entry name" value="PHOSPHOGLUCOMUTASE 2B-RELATED"/>
    <property type="match status" value="1"/>
</dbReference>
<dbReference type="InterPro" id="IPR005844">
    <property type="entry name" value="A-D-PHexomutase_a/b/a-I"/>
</dbReference>
<dbReference type="Pfam" id="PF02880">
    <property type="entry name" value="PGM_PMM_III"/>
    <property type="match status" value="1"/>
</dbReference>
<feature type="domain" description="Alpha-D-phosphohexomutase alpha/beta/alpha" evidence="10">
    <location>
        <begin position="203"/>
        <end position="301"/>
    </location>
</feature>
<dbReference type="RefSeq" id="WP_282838354.1">
    <property type="nucleotide sequence ID" value="NZ_JASCXW010000001.1"/>
</dbReference>
<organism evidence="12 13">
    <name type="scientific">Peloplasma aerotolerans</name>
    <dbReference type="NCBI Taxonomy" id="3044389"/>
    <lineage>
        <taxon>Bacteria</taxon>
        <taxon>Bacillati</taxon>
        <taxon>Mycoplasmatota</taxon>
        <taxon>Mollicutes</taxon>
        <taxon>Acholeplasmatales</taxon>
        <taxon>Acholeplasmataceae</taxon>
        <taxon>Peloplasma</taxon>
    </lineage>
</organism>
<dbReference type="PRINTS" id="PR00509">
    <property type="entry name" value="PGMPMM"/>
</dbReference>
<comment type="cofactor">
    <cofactor evidence="1">
        <name>Mg(2+)</name>
        <dbReference type="ChEBI" id="CHEBI:18420"/>
    </cofactor>
</comment>
<dbReference type="Pfam" id="PF02878">
    <property type="entry name" value="PGM_PMM_I"/>
    <property type="match status" value="1"/>
</dbReference>
<proteinExistence type="inferred from homology"/>
<evidence type="ECO:0000256" key="6">
    <source>
        <dbReference type="ARBA" id="ARBA00023235"/>
    </source>
</evidence>
<dbReference type="Pfam" id="PF00408">
    <property type="entry name" value="PGM_PMM_IV"/>
    <property type="match status" value="1"/>
</dbReference>
<dbReference type="EC" id="5.4.2.-" evidence="12"/>
<keyword evidence="4 7" id="KW-0479">Metal-binding</keyword>
<evidence type="ECO:0000256" key="1">
    <source>
        <dbReference type="ARBA" id="ARBA00001946"/>
    </source>
</evidence>
<reference evidence="12" key="1">
    <citation type="submission" date="2023-05" db="EMBL/GenBank/DDBJ databases">
        <title>Mariniplasma microaerophilum sp. nov., a novel anaerobic mollicute isolated from terrestrial mud volcano, Taman Peninsula, Russia.</title>
        <authorList>
            <person name="Khomyakova M.A."/>
            <person name="Merkel A.Y."/>
            <person name="Slobodkin A.I."/>
        </authorList>
    </citation>
    <scope>NUCLEOTIDE SEQUENCE</scope>
    <source>
        <strain evidence="12">M4Ah</strain>
    </source>
</reference>
<dbReference type="CDD" id="cd05799">
    <property type="entry name" value="PGM2"/>
    <property type="match status" value="1"/>
</dbReference>
<dbReference type="InterPro" id="IPR016066">
    <property type="entry name" value="A-D-PHexomutase_CS"/>
</dbReference>
<evidence type="ECO:0000313" key="13">
    <source>
        <dbReference type="Proteomes" id="UP001431532"/>
    </source>
</evidence>
<dbReference type="GO" id="GO:0000287">
    <property type="term" value="F:magnesium ion binding"/>
    <property type="evidence" value="ECO:0007669"/>
    <property type="project" value="InterPro"/>
</dbReference>
<dbReference type="Gene3D" id="3.40.120.10">
    <property type="entry name" value="Alpha-D-Glucose-1,6-Bisphosphate, subunit A, domain 3"/>
    <property type="match status" value="3"/>
</dbReference>
<dbReference type="Proteomes" id="UP001431532">
    <property type="component" value="Unassembled WGS sequence"/>
</dbReference>
<evidence type="ECO:0000259" key="8">
    <source>
        <dbReference type="Pfam" id="PF00408"/>
    </source>
</evidence>
<name>A0AAW6U8G1_9MOLU</name>
<evidence type="ECO:0000256" key="5">
    <source>
        <dbReference type="ARBA" id="ARBA00022842"/>
    </source>
</evidence>
<keyword evidence="13" id="KW-1185">Reference proteome</keyword>
<evidence type="ECO:0000256" key="4">
    <source>
        <dbReference type="ARBA" id="ARBA00022723"/>
    </source>
</evidence>
<comment type="caution">
    <text evidence="12">The sequence shown here is derived from an EMBL/GenBank/DDBJ whole genome shotgun (WGS) entry which is preliminary data.</text>
</comment>
<dbReference type="InterPro" id="IPR016055">
    <property type="entry name" value="A-D-PHexomutase_a/b/a-I/II/III"/>
</dbReference>
<dbReference type="InterPro" id="IPR005846">
    <property type="entry name" value="A-D-PHexomutase_a/b/a-III"/>
</dbReference>
<sequence>MSYLKKYQFWLNQKDLDPTLLNELISLNEEQIEEVFGTDLSFGTGGLRGLLGVGSNRVNIYTIRKATLGFARYIKKNHIPGNVAIAYDNRHFSKEFAKEAAMVLAAQGIGSYVYQDLRPTPMLSYAVRYFKCAGGIMITASHNPKSYNGYKAYDQTGAQLNPKDADRVIDEINQVDNPFEIETIENDLIQYIDLSMDDVYLNEVKTIQLNKVDKPVKIVYSPLHGTGKDIIPKLLKDEGYLVYPYTPQMIADPNFSNTDSSNPEEKEAYIGSISYAKEINAPVVMVTDPDADRLGIAVYHDGEYHLLSGNQTATIELYYILTQLKAQNKLPKNGFVYTTNVTTDMIKTIATDFNIEVQTTLTGFKFIGELAELNQDKGPYIFGCEESYGSLIKDFVRDKDAVQAVYMLAEIVNYVDAKGQTLIDYLDEIYQTYGYYYEYTASFMFQGLSGIEKMNQMMDHYRKNPPQIESKKLLAYDDIISSIRFENGVETKLDYPKSNVLKYYYEDNTWIVFRPSGTEPKLKVYLGTKDQSMEKAKTFVHQTSDQLKKQIDAL</sequence>
<dbReference type="SUPFAM" id="SSF55957">
    <property type="entry name" value="Phosphoglucomutase, C-terminal domain"/>
    <property type="match status" value="1"/>
</dbReference>
<dbReference type="SUPFAM" id="SSF53738">
    <property type="entry name" value="Phosphoglucomutase, first 3 domains"/>
    <property type="match status" value="3"/>
</dbReference>
<gene>
    <name evidence="12" type="ORF">QJ521_00225</name>
</gene>
<feature type="domain" description="Alpha-D-phosphohexomutase C-terminal" evidence="8">
    <location>
        <begin position="497"/>
        <end position="532"/>
    </location>
</feature>
<dbReference type="EMBL" id="JASCXW010000001">
    <property type="protein sequence ID" value="MDI6451974.1"/>
    <property type="molecule type" value="Genomic_DNA"/>
</dbReference>
<dbReference type="InterPro" id="IPR005843">
    <property type="entry name" value="A-D-PHexomutase_C"/>
</dbReference>
<keyword evidence="5 7" id="KW-0460">Magnesium</keyword>
<dbReference type="PROSITE" id="PS00710">
    <property type="entry name" value="PGM_PMM"/>
    <property type="match status" value="1"/>
</dbReference>
<evidence type="ECO:0000259" key="9">
    <source>
        <dbReference type="Pfam" id="PF02878"/>
    </source>
</evidence>
<keyword evidence="6 12" id="KW-0413">Isomerase</keyword>
<dbReference type="InterPro" id="IPR005845">
    <property type="entry name" value="A-D-PHexomutase_a/b/a-II"/>
</dbReference>
<keyword evidence="3" id="KW-0597">Phosphoprotein</keyword>
<protein>
    <submittedName>
        <fullName evidence="12">Phospho-sugar mutase</fullName>
        <ecNumber evidence="12">5.4.2.-</ecNumber>
    </submittedName>
</protein>
<dbReference type="GO" id="GO:0005975">
    <property type="term" value="P:carbohydrate metabolic process"/>
    <property type="evidence" value="ECO:0007669"/>
    <property type="project" value="InterPro"/>
</dbReference>
<evidence type="ECO:0000313" key="12">
    <source>
        <dbReference type="EMBL" id="MDI6451974.1"/>
    </source>
</evidence>
<evidence type="ECO:0000259" key="10">
    <source>
        <dbReference type="Pfam" id="PF02879"/>
    </source>
</evidence>
<dbReference type="InterPro" id="IPR005841">
    <property type="entry name" value="Alpha-D-phosphohexomutase_SF"/>
</dbReference>
<dbReference type="PANTHER" id="PTHR45745">
    <property type="entry name" value="PHOSPHOMANNOMUTASE 45A"/>
    <property type="match status" value="1"/>
</dbReference>
<dbReference type="GO" id="GO:0006166">
    <property type="term" value="P:purine ribonucleoside salvage"/>
    <property type="evidence" value="ECO:0007669"/>
    <property type="project" value="TreeGrafter"/>
</dbReference>
<dbReference type="Pfam" id="PF02879">
    <property type="entry name" value="PGM_PMM_II"/>
    <property type="match status" value="1"/>
</dbReference>